<sequence length="357" mass="36984">MNRPARAVLSVLSLAAAVALVLALPYLVGVDWTRIGRELSRLGPGELVWLSLLWLAGLWAYTFVLTASLPGLTHPHAFLLNLVGSAVSNLLPFGGAAGVAATFVMARGWGHRGAAIAVSTLVTGVWNVLARLLLPAVAIIALLAAGQVPDRRVAAVAALGAAALLGAAGLAWPALRSERAARAVDRTLRRAAGRLPARPAALLARAGGALLEVRARTAGVLRTGARGLTLGMVAYLALQAWLLQACLAAVGARIGLAETVAVFAINRMLTTAVVTPSGAGISETGTAALLVHFGVAGGPAAAATILYSFYTYAIEVPAGGLAWICWILGRQGPAGVRRPWSKNDCRRSGMPWRRFDE</sequence>
<feature type="transmembrane region" description="Helical" evidence="6">
    <location>
        <begin position="78"/>
        <end position="105"/>
    </location>
</feature>
<keyword evidence="5 6" id="KW-0472">Membrane</keyword>
<comment type="subcellular location">
    <subcellularLocation>
        <location evidence="1">Cell membrane</location>
        <topology evidence="1">Multi-pass membrane protein</topology>
    </subcellularLocation>
</comment>
<dbReference type="InterPro" id="IPR022791">
    <property type="entry name" value="L-PG_synthase/AglD"/>
</dbReference>
<dbReference type="EMBL" id="WEGH01000002">
    <property type="protein sequence ID" value="MQY05643.1"/>
    <property type="molecule type" value="Genomic_DNA"/>
</dbReference>
<reference evidence="7 8" key="1">
    <citation type="submission" date="2019-10" db="EMBL/GenBank/DDBJ databases">
        <title>Actinomadura rubteroloni sp. nov. and Actinomadura macrotermitis sp. nov., isolated from the gut of fungus growing-termite Macrotermes natalensis.</title>
        <authorList>
            <person name="Benndorf R."/>
            <person name="Martin K."/>
            <person name="Kuefner M."/>
            <person name="De Beer W."/>
            <person name="Kaster A.-K."/>
            <person name="Vollmers J."/>
            <person name="Poulsen M."/>
            <person name="Beemelmanns C."/>
        </authorList>
    </citation>
    <scope>NUCLEOTIDE SEQUENCE [LARGE SCALE GENOMIC DNA]</scope>
    <source>
        <strain evidence="7 8">RB68</strain>
    </source>
</reference>
<evidence type="ECO:0000313" key="7">
    <source>
        <dbReference type="EMBL" id="MQY05643.1"/>
    </source>
</evidence>
<feature type="transmembrane region" description="Helical" evidence="6">
    <location>
        <begin position="125"/>
        <end position="146"/>
    </location>
</feature>
<name>A0A7K0BWT3_9ACTN</name>
<evidence type="ECO:0000256" key="4">
    <source>
        <dbReference type="ARBA" id="ARBA00022989"/>
    </source>
</evidence>
<dbReference type="GO" id="GO:0005886">
    <property type="term" value="C:plasma membrane"/>
    <property type="evidence" value="ECO:0007669"/>
    <property type="project" value="UniProtKB-SubCell"/>
</dbReference>
<evidence type="ECO:0000256" key="5">
    <source>
        <dbReference type="ARBA" id="ARBA00023136"/>
    </source>
</evidence>
<evidence type="ECO:0000256" key="3">
    <source>
        <dbReference type="ARBA" id="ARBA00022692"/>
    </source>
</evidence>
<dbReference type="Pfam" id="PF03706">
    <property type="entry name" value="LPG_synthase_TM"/>
    <property type="match status" value="1"/>
</dbReference>
<protein>
    <submittedName>
        <fullName evidence="7">Uncharacterized protein</fullName>
    </submittedName>
</protein>
<dbReference type="RefSeq" id="WP_328594390.1">
    <property type="nucleotide sequence ID" value="NZ_WEGH01000002.1"/>
</dbReference>
<dbReference type="Proteomes" id="UP000487268">
    <property type="component" value="Unassembled WGS sequence"/>
</dbReference>
<evidence type="ECO:0000256" key="2">
    <source>
        <dbReference type="ARBA" id="ARBA00022475"/>
    </source>
</evidence>
<dbReference type="AlphaFoldDB" id="A0A7K0BWT3"/>
<evidence type="ECO:0000313" key="8">
    <source>
        <dbReference type="Proteomes" id="UP000487268"/>
    </source>
</evidence>
<organism evidence="7 8">
    <name type="scientific">Actinomadura macrotermitis</name>
    <dbReference type="NCBI Taxonomy" id="2585200"/>
    <lineage>
        <taxon>Bacteria</taxon>
        <taxon>Bacillati</taxon>
        <taxon>Actinomycetota</taxon>
        <taxon>Actinomycetes</taxon>
        <taxon>Streptosporangiales</taxon>
        <taxon>Thermomonosporaceae</taxon>
        <taxon>Actinomadura</taxon>
    </lineage>
</organism>
<comment type="caution">
    <text evidence="7">The sequence shown here is derived from an EMBL/GenBank/DDBJ whole genome shotgun (WGS) entry which is preliminary data.</text>
</comment>
<evidence type="ECO:0000256" key="6">
    <source>
        <dbReference type="SAM" id="Phobius"/>
    </source>
</evidence>
<feature type="transmembrane region" description="Helical" evidence="6">
    <location>
        <begin position="153"/>
        <end position="175"/>
    </location>
</feature>
<evidence type="ECO:0000256" key="1">
    <source>
        <dbReference type="ARBA" id="ARBA00004651"/>
    </source>
</evidence>
<keyword evidence="4 6" id="KW-1133">Transmembrane helix</keyword>
<keyword evidence="3 6" id="KW-0812">Transmembrane</keyword>
<feature type="transmembrane region" description="Helical" evidence="6">
    <location>
        <begin position="47"/>
        <end position="66"/>
    </location>
</feature>
<dbReference type="PANTHER" id="PTHR39087">
    <property type="entry name" value="UPF0104 MEMBRANE PROTEIN MJ1595"/>
    <property type="match status" value="1"/>
</dbReference>
<keyword evidence="2" id="KW-1003">Cell membrane</keyword>
<dbReference type="PANTHER" id="PTHR39087:SF2">
    <property type="entry name" value="UPF0104 MEMBRANE PROTEIN MJ1595"/>
    <property type="match status" value="1"/>
</dbReference>
<gene>
    <name evidence="7" type="ORF">ACRB68_37200</name>
</gene>
<accession>A0A7K0BWT3</accession>
<proteinExistence type="predicted"/>
<keyword evidence="8" id="KW-1185">Reference proteome</keyword>